<accession>A0A369XP65</accession>
<dbReference type="GO" id="GO:0030428">
    <property type="term" value="C:cell septum"/>
    <property type="evidence" value="ECO:0007669"/>
    <property type="project" value="TreeGrafter"/>
</dbReference>
<dbReference type="GO" id="GO:0032506">
    <property type="term" value="P:cytokinetic process"/>
    <property type="evidence" value="ECO:0007669"/>
    <property type="project" value="TreeGrafter"/>
</dbReference>
<gene>
    <name evidence="4" type="ORF">DVS81_10445</name>
</gene>
<evidence type="ECO:0000256" key="1">
    <source>
        <dbReference type="SAM" id="MobiDB-lite"/>
    </source>
</evidence>
<feature type="domain" description="SPOR" evidence="3">
    <location>
        <begin position="150"/>
        <end position="229"/>
    </location>
</feature>
<dbReference type="PANTHER" id="PTHR38687">
    <property type="entry name" value="CELL DIVISION PROTEIN DEDD-RELATED"/>
    <property type="match status" value="1"/>
</dbReference>
<dbReference type="InterPro" id="IPR007730">
    <property type="entry name" value="SPOR-like_dom"/>
</dbReference>
<evidence type="ECO:0000259" key="3">
    <source>
        <dbReference type="PROSITE" id="PS51724"/>
    </source>
</evidence>
<dbReference type="EMBL" id="QPGA01000017">
    <property type="protein sequence ID" value="RDE50582.1"/>
    <property type="molecule type" value="Genomic_DNA"/>
</dbReference>
<dbReference type="InterPro" id="IPR052521">
    <property type="entry name" value="Cell_div_SPOR-domain"/>
</dbReference>
<feature type="compositionally biased region" description="Low complexity" evidence="1">
    <location>
        <begin position="68"/>
        <end position="81"/>
    </location>
</feature>
<feature type="compositionally biased region" description="Pro residues" evidence="1">
    <location>
        <begin position="127"/>
        <end position="149"/>
    </location>
</feature>
<comment type="caution">
    <text evidence="4">The sequence shown here is derived from an EMBL/GenBank/DDBJ whole genome shotgun (WGS) entry which is preliminary data.</text>
</comment>
<dbReference type="GO" id="GO:0032153">
    <property type="term" value="C:cell division site"/>
    <property type="evidence" value="ECO:0007669"/>
    <property type="project" value="TreeGrafter"/>
</dbReference>
<keyword evidence="2" id="KW-0472">Membrane</keyword>
<protein>
    <submittedName>
        <fullName evidence="4">SPOR domain-containing protein</fullName>
    </submittedName>
</protein>
<feature type="transmembrane region" description="Helical" evidence="2">
    <location>
        <begin position="21"/>
        <end position="39"/>
    </location>
</feature>
<dbReference type="SUPFAM" id="SSF110997">
    <property type="entry name" value="Sporulation related repeat"/>
    <property type="match status" value="1"/>
</dbReference>
<evidence type="ECO:0000313" key="5">
    <source>
        <dbReference type="Proteomes" id="UP000253831"/>
    </source>
</evidence>
<keyword evidence="2" id="KW-0812">Transmembrane</keyword>
<proteinExistence type="predicted"/>
<dbReference type="InterPro" id="IPR036680">
    <property type="entry name" value="SPOR-like_sf"/>
</dbReference>
<dbReference type="Pfam" id="PF05036">
    <property type="entry name" value="SPOR"/>
    <property type="match status" value="1"/>
</dbReference>
<organism evidence="4 5">
    <name type="scientific">Candidatus Accumulibacter meliphilus</name>
    <dbReference type="NCBI Taxonomy" id="2211374"/>
    <lineage>
        <taxon>Bacteria</taxon>
        <taxon>Pseudomonadati</taxon>
        <taxon>Pseudomonadota</taxon>
        <taxon>Betaproteobacteria</taxon>
        <taxon>Candidatus Accumulibacter</taxon>
    </lineage>
</organism>
<name>A0A369XP65_9PROT</name>
<dbReference type="PANTHER" id="PTHR38687:SF1">
    <property type="entry name" value="CELL DIVISION PROTEIN DEDD"/>
    <property type="match status" value="1"/>
</dbReference>
<feature type="compositionally biased region" description="Basic and acidic residues" evidence="1">
    <location>
        <begin position="98"/>
        <end position="124"/>
    </location>
</feature>
<reference evidence="4 5" key="1">
    <citation type="submission" date="2018-05" db="EMBL/GenBank/DDBJ databases">
        <title>Integrated omic analyses show evidence that a Ca. Accumulibacter phosphatis strain performs denitrification under micro-aerobic conditions.</title>
        <authorList>
            <person name="Camejo P.Y."/>
            <person name="Katherine M.D."/>
            <person name="Daniel N.R."/>
        </authorList>
    </citation>
    <scope>NUCLEOTIDE SEQUENCE [LARGE SCALE GENOMIC DNA]</scope>
    <source>
        <strain evidence="4">UW-LDO-IC</strain>
    </source>
</reference>
<keyword evidence="2" id="KW-1133">Transmembrane helix</keyword>
<dbReference type="GO" id="GO:0042834">
    <property type="term" value="F:peptidoglycan binding"/>
    <property type="evidence" value="ECO:0007669"/>
    <property type="project" value="InterPro"/>
</dbReference>
<dbReference type="Gene3D" id="3.30.70.1070">
    <property type="entry name" value="Sporulation related repeat"/>
    <property type="match status" value="1"/>
</dbReference>
<evidence type="ECO:0000313" key="4">
    <source>
        <dbReference type="EMBL" id="RDE50582.1"/>
    </source>
</evidence>
<evidence type="ECO:0000256" key="2">
    <source>
        <dbReference type="SAM" id="Phobius"/>
    </source>
</evidence>
<feature type="region of interest" description="Disordered" evidence="1">
    <location>
        <begin position="66"/>
        <end position="149"/>
    </location>
</feature>
<dbReference type="Proteomes" id="UP000253831">
    <property type="component" value="Unassembled WGS sequence"/>
</dbReference>
<dbReference type="AlphaFoldDB" id="A0A369XP65"/>
<sequence length="229" mass="23888">MQMTESSDPQLHLKKKARRRLVGAVAIAGLAAVVLPMVMDEEPKQAVQDIQIRIPGQDQKLFDPAELAARSSPSAAVAAAGAEHDAALQDEAAAAEEPTAKAVEEGAKTKAAKPVEKSPPKKTEIPVAPPAPPIVKKPQPLPPPPPPAPVASDGQFVIMVGAFADPENVKKLVASINRTGVANYTEILNSPAGKRTRVRAGPFPNREAAEKALEKLKKIGVGGVVAGRS</sequence>
<dbReference type="PROSITE" id="PS51724">
    <property type="entry name" value="SPOR"/>
    <property type="match status" value="1"/>
</dbReference>